<organism evidence="1 2">
    <name type="scientific">Mastigocoleus testarum BC008</name>
    <dbReference type="NCBI Taxonomy" id="371196"/>
    <lineage>
        <taxon>Bacteria</taxon>
        <taxon>Bacillati</taxon>
        <taxon>Cyanobacteriota</taxon>
        <taxon>Cyanophyceae</taxon>
        <taxon>Nostocales</taxon>
        <taxon>Hapalosiphonaceae</taxon>
        <taxon>Mastigocoleus</taxon>
    </lineage>
</organism>
<keyword evidence="2" id="KW-1185">Reference proteome</keyword>
<gene>
    <name evidence="1" type="ORF">BC008_35755</name>
</gene>
<evidence type="ECO:0000313" key="2">
    <source>
        <dbReference type="Proteomes" id="UP000053372"/>
    </source>
</evidence>
<accession>A0A0V7ZY34</accession>
<dbReference type="AlphaFoldDB" id="A0A0V7ZY34"/>
<comment type="caution">
    <text evidence="1">The sequence shown here is derived from an EMBL/GenBank/DDBJ whole genome shotgun (WGS) entry which is preliminary data.</text>
</comment>
<dbReference type="Proteomes" id="UP000053372">
    <property type="component" value="Unassembled WGS sequence"/>
</dbReference>
<protein>
    <submittedName>
        <fullName evidence="1">Uncharacterized protein</fullName>
    </submittedName>
</protein>
<dbReference type="EMBL" id="LMTZ01000024">
    <property type="protein sequence ID" value="KST69477.1"/>
    <property type="molecule type" value="Genomic_DNA"/>
</dbReference>
<name>A0A0V7ZY34_9CYAN</name>
<evidence type="ECO:0000313" key="1">
    <source>
        <dbReference type="EMBL" id="KST69477.1"/>
    </source>
</evidence>
<reference evidence="1 2" key="1">
    <citation type="journal article" date="2015" name="Genome Announc.">
        <title>Draft Genome of the Euendolithic (true boring) Cyanobacterium Mastigocoleus testarum strain BC008.</title>
        <authorList>
            <person name="Guida B.S."/>
            <person name="Garcia-Pichel F."/>
        </authorList>
    </citation>
    <scope>NUCLEOTIDE SEQUENCE [LARGE SCALE GENOMIC DNA]</scope>
    <source>
        <strain evidence="1 2">BC008</strain>
    </source>
</reference>
<proteinExistence type="predicted"/>
<sequence>MGWTECINHIYSSDGVTFAAVSISLRKKTAICQSGKVGSLMLCYERSQQQKSIPEGKAS</sequence>